<feature type="domain" description="Neurotransmitter-gated ion-channel transmembrane" evidence="23">
    <location>
        <begin position="249"/>
        <end position="354"/>
    </location>
</feature>
<keyword evidence="9 20" id="KW-0472">Membrane</keyword>
<protein>
    <recommendedName>
        <fullName evidence="19">Gamma-aminobutyric acid receptor subunit beta</fullName>
    </recommendedName>
</protein>
<dbReference type="PRINTS" id="PR00253">
    <property type="entry name" value="GABAARECEPTR"/>
</dbReference>
<dbReference type="SUPFAM" id="SSF90112">
    <property type="entry name" value="Neurotransmitter-gated ion-channel transmembrane pore"/>
    <property type="match status" value="1"/>
</dbReference>
<dbReference type="SUPFAM" id="SSF63712">
    <property type="entry name" value="Nicotinic receptor ligand binding domain-like"/>
    <property type="match status" value="1"/>
</dbReference>
<evidence type="ECO:0000256" key="3">
    <source>
        <dbReference type="ARBA" id="ARBA00022475"/>
    </source>
</evidence>
<evidence type="ECO:0000256" key="15">
    <source>
        <dbReference type="ARBA" id="ARBA00023257"/>
    </source>
</evidence>
<keyword evidence="7" id="KW-0770">Synapse</keyword>
<feature type="chain" id="PRO_5041014299" description="Gamma-aminobutyric acid receptor subunit beta" evidence="20">
    <location>
        <begin position="23"/>
        <end position="445"/>
    </location>
</feature>
<dbReference type="InterPro" id="IPR006029">
    <property type="entry name" value="Neurotrans-gated_channel_TM"/>
</dbReference>
<feature type="transmembrane region" description="Helical" evidence="20">
    <location>
        <begin position="304"/>
        <end position="326"/>
    </location>
</feature>
<dbReference type="GO" id="GO:0005254">
    <property type="term" value="F:chloride channel activity"/>
    <property type="evidence" value="ECO:0007669"/>
    <property type="project" value="UniProtKB-KW"/>
</dbReference>
<evidence type="ECO:0000256" key="21">
    <source>
        <dbReference type="SAM" id="MobiDB-lite"/>
    </source>
</evidence>
<evidence type="ECO:0000256" key="6">
    <source>
        <dbReference type="ARBA" id="ARBA00022989"/>
    </source>
</evidence>
<dbReference type="Gene3D" id="2.70.170.10">
    <property type="entry name" value="Neurotransmitter-gated ion-channel ligand-binding domain"/>
    <property type="match status" value="1"/>
</dbReference>
<feature type="signal peptide" evidence="20">
    <location>
        <begin position="1"/>
        <end position="22"/>
    </location>
</feature>
<dbReference type="FunFam" id="1.20.58.390:FF:000170">
    <property type="entry name" value="Predicted protein"/>
    <property type="match status" value="1"/>
</dbReference>
<gene>
    <name evidence="24" type="ORF">OS493_017368</name>
</gene>
<dbReference type="GO" id="GO:0004888">
    <property type="term" value="F:transmembrane signaling receptor activity"/>
    <property type="evidence" value="ECO:0007669"/>
    <property type="project" value="InterPro"/>
</dbReference>
<keyword evidence="11" id="KW-0675">Receptor</keyword>
<evidence type="ECO:0000313" key="25">
    <source>
        <dbReference type="Proteomes" id="UP001163046"/>
    </source>
</evidence>
<evidence type="ECO:0000256" key="5">
    <source>
        <dbReference type="ARBA" id="ARBA00022729"/>
    </source>
</evidence>
<evidence type="ECO:0000259" key="22">
    <source>
        <dbReference type="Pfam" id="PF02931"/>
    </source>
</evidence>
<keyword evidence="2 20" id="KW-0813">Transport</keyword>
<evidence type="ECO:0000256" key="20">
    <source>
        <dbReference type="RuleBase" id="RU000687"/>
    </source>
</evidence>
<evidence type="ECO:0000256" key="8">
    <source>
        <dbReference type="ARBA" id="ARBA00023065"/>
    </source>
</evidence>
<evidence type="ECO:0000256" key="16">
    <source>
        <dbReference type="ARBA" id="ARBA00023286"/>
    </source>
</evidence>
<evidence type="ECO:0000256" key="17">
    <source>
        <dbReference type="ARBA" id="ARBA00023303"/>
    </source>
</evidence>
<dbReference type="PANTHER" id="PTHR18945">
    <property type="entry name" value="NEUROTRANSMITTER GATED ION CHANNEL"/>
    <property type="match status" value="1"/>
</dbReference>
<dbReference type="CDD" id="cd19049">
    <property type="entry name" value="LGIC_TM_anion"/>
    <property type="match status" value="1"/>
</dbReference>
<feature type="region of interest" description="Disordered" evidence="21">
    <location>
        <begin position="369"/>
        <end position="389"/>
    </location>
</feature>
<evidence type="ECO:0000256" key="11">
    <source>
        <dbReference type="ARBA" id="ARBA00023170"/>
    </source>
</evidence>
<feature type="transmembrane region" description="Helical" evidence="20">
    <location>
        <begin position="273"/>
        <end position="292"/>
    </location>
</feature>
<reference evidence="24" key="1">
    <citation type="submission" date="2023-01" db="EMBL/GenBank/DDBJ databases">
        <title>Genome assembly of the deep-sea coral Lophelia pertusa.</title>
        <authorList>
            <person name="Herrera S."/>
            <person name="Cordes E."/>
        </authorList>
    </citation>
    <scope>NUCLEOTIDE SEQUENCE</scope>
    <source>
        <strain evidence="24">USNM1676648</strain>
        <tissue evidence="24">Polyp</tissue>
    </source>
</reference>
<feature type="compositionally biased region" description="Basic and acidic residues" evidence="21">
    <location>
        <begin position="369"/>
        <end position="386"/>
    </location>
</feature>
<dbReference type="InterPro" id="IPR006201">
    <property type="entry name" value="Neur_channel"/>
</dbReference>
<comment type="caution">
    <text evidence="24">The sequence shown here is derived from an EMBL/GenBank/DDBJ whole genome shotgun (WGS) entry which is preliminary data.</text>
</comment>
<dbReference type="OrthoDB" id="203862at2759"/>
<proteinExistence type="inferred from homology"/>
<evidence type="ECO:0000259" key="23">
    <source>
        <dbReference type="Pfam" id="PF02932"/>
    </source>
</evidence>
<dbReference type="PROSITE" id="PS00236">
    <property type="entry name" value="NEUROTR_ION_CHANNEL"/>
    <property type="match status" value="1"/>
</dbReference>
<keyword evidence="13" id="KW-0325">Glycoprotein</keyword>
<dbReference type="InterPro" id="IPR018000">
    <property type="entry name" value="Neurotransmitter_ion_chnl_CS"/>
</dbReference>
<dbReference type="InterPro" id="IPR038050">
    <property type="entry name" value="Neuro_actylchol_rec"/>
</dbReference>
<dbReference type="GO" id="GO:0005230">
    <property type="term" value="F:extracellular ligand-gated monoatomic ion channel activity"/>
    <property type="evidence" value="ECO:0007669"/>
    <property type="project" value="InterPro"/>
</dbReference>
<dbReference type="EMBL" id="MU825405">
    <property type="protein sequence ID" value="KAJ7391671.1"/>
    <property type="molecule type" value="Genomic_DNA"/>
</dbReference>
<feature type="transmembrane region" description="Helical" evidence="20">
    <location>
        <begin position="420"/>
        <end position="439"/>
    </location>
</feature>
<keyword evidence="6 20" id="KW-1133">Transmembrane helix</keyword>
<dbReference type="GO" id="GO:0045211">
    <property type="term" value="C:postsynaptic membrane"/>
    <property type="evidence" value="ECO:0007669"/>
    <property type="project" value="UniProtKB-SubCell"/>
</dbReference>
<dbReference type="CDD" id="cd18990">
    <property type="entry name" value="LGIC_ECD_GABAAR"/>
    <property type="match status" value="1"/>
</dbReference>
<evidence type="ECO:0000256" key="19">
    <source>
        <dbReference type="ARBA" id="ARBA00071250"/>
    </source>
</evidence>
<keyword evidence="5 20" id="KW-0732">Signal</keyword>
<sequence length="445" mass="51761">MYRPLFLIYITTWSYQLCSVASTSENSYKTATDAMNKLFHEDNYDKRLRPFYKGPPLNITIDMSIVHFGKVREIDMDFSVDVFFRQYWQDPRLKHTLDEPIFLTGGYRDIIWLPDTFFLNIKIAKFHNVPADNSRVKIKQDGQITWSSRITMTANCQLDLRDYPLDEQSCNLTLLSYAYPLQQVDYFWKARDTQGIVVLADDMNEYILHNIRTRKGMVQYGTRGSSSEFTHLWAVFIFERRLGYAFIQIYAPTVLIVMLSWLSFWISKDAIPARVALGVTTVLTIVTLMGSFRSSVPKVSYIKALDVFFIISFFFVFGAVLEYVIVRLHSEKNLKERNKERADRDDIEMMPLKQENGAEKLGMDAEYHHDDDDKKSHGSGGEHLDRSQNSITGGLRKTKELVKFAFLGSHASIIDRVSRILFPVAYFAFNIFYWCYYSAFQFDGV</sequence>
<evidence type="ECO:0000256" key="1">
    <source>
        <dbReference type="ARBA" id="ARBA00010180"/>
    </source>
</evidence>
<evidence type="ECO:0000313" key="24">
    <source>
        <dbReference type="EMBL" id="KAJ7391671.1"/>
    </source>
</evidence>
<dbReference type="InterPro" id="IPR006028">
    <property type="entry name" value="GABAA/Glycine_rcpt"/>
</dbReference>
<keyword evidence="12" id="KW-0869">Chloride channel</keyword>
<evidence type="ECO:0000256" key="18">
    <source>
        <dbReference type="ARBA" id="ARBA00034104"/>
    </source>
</evidence>
<dbReference type="InterPro" id="IPR036734">
    <property type="entry name" value="Neur_chan_lig-bd_sf"/>
</dbReference>
<keyword evidence="15" id="KW-0628">Postsynaptic cell membrane</keyword>
<evidence type="ECO:0000256" key="7">
    <source>
        <dbReference type="ARBA" id="ARBA00023018"/>
    </source>
</evidence>
<keyword evidence="25" id="KW-1185">Reference proteome</keyword>
<comment type="subcellular location">
    <subcellularLocation>
        <location evidence="18">Postsynaptic cell membrane</location>
        <topology evidence="18">Multi-pass membrane protein</topology>
    </subcellularLocation>
</comment>
<evidence type="ECO:0000256" key="2">
    <source>
        <dbReference type="ARBA" id="ARBA00022448"/>
    </source>
</evidence>
<organism evidence="24 25">
    <name type="scientific">Desmophyllum pertusum</name>
    <dbReference type="NCBI Taxonomy" id="174260"/>
    <lineage>
        <taxon>Eukaryota</taxon>
        <taxon>Metazoa</taxon>
        <taxon>Cnidaria</taxon>
        <taxon>Anthozoa</taxon>
        <taxon>Hexacorallia</taxon>
        <taxon>Scleractinia</taxon>
        <taxon>Caryophylliina</taxon>
        <taxon>Caryophylliidae</taxon>
        <taxon>Desmophyllum</taxon>
    </lineage>
</organism>
<dbReference type="FunFam" id="2.70.170.10:FF:000021">
    <property type="entry name" value="Gamma-aminobutyric acid receptor isoform 3b"/>
    <property type="match status" value="1"/>
</dbReference>
<dbReference type="InterPro" id="IPR006202">
    <property type="entry name" value="Neur_chan_lig-bd"/>
</dbReference>
<keyword evidence="14" id="KW-0868">Chloride</keyword>
<dbReference type="AlphaFoldDB" id="A0A9X0A1C3"/>
<dbReference type="PRINTS" id="PR00252">
    <property type="entry name" value="NRIONCHANNEL"/>
</dbReference>
<evidence type="ECO:0000256" key="9">
    <source>
        <dbReference type="ARBA" id="ARBA00023136"/>
    </source>
</evidence>
<keyword evidence="8 20" id="KW-0406">Ion transport</keyword>
<feature type="domain" description="Neurotransmitter-gated ion-channel ligand-binding" evidence="22">
    <location>
        <begin position="34"/>
        <end position="241"/>
    </location>
</feature>
<evidence type="ECO:0000256" key="12">
    <source>
        <dbReference type="ARBA" id="ARBA00023173"/>
    </source>
</evidence>
<accession>A0A9X0A1C3</accession>
<keyword evidence="10" id="KW-1015">Disulfide bond</keyword>
<keyword evidence="4 20" id="KW-0812">Transmembrane</keyword>
<dbReference type="InterPro" id="IPR036719">
    <property type="entry name" value="Neuro-gated_channel_TM_sf"/>
</dbReference>
<evidence type="ECO:0000256" key="14">
    <source>
        <dbReference type="ARBA" id="ARBA00023214"/>
    </source>
</evidence>
<dbReference type="GO" id="GO:0034707">
    <property type="term" value="C:chloride channel complex"/>
    <property type="evidence" value="ECO:0007669"/>
    <property type="project" value="UniProtKB-KW"/>
</dbReference>
<dbReference type="Pfam" id="PF02931">
    <property type="entry name" value="Neur_chan_LBD"/>
    <property type="match status" value="1"/>
</dbReference>
<dbReference type="Gene3D" id="1.20.58.390">
    <property type="entry name" value="Neurotransmitter-gated ion-channel transmembrane domain"/>
    <property type="match status" value="1"/>
</dbReference>
<dbReference type="NCBIfam" id="TIGR00860">
    <property type="entry name" value="LIC"/>
    <property type="match status" value="1"/>
</dbReference>
<dbReference type="Proteomes" id="UP001163046">
    <property type="component" value="Unassembled WGS sequence"/>
</dbReference>
<evidence type="ECO:0000256" key="4">
    <source>
        <dbReference type="ARBA" id="ARBA00022692"/>
    </source>
</evidence>
<keyword evidence="16" id="KW-1071">Ligand-gated ion channel</keyword>
<dbReference type="Pfam" id="PF02932">
    <property type="entry name" value="Neur_chan_memb"/>
    <property type="match status" value="1"/>
</dbReference>
<name>A0A9X0A1C3_9CNID</name>
<evidence type="ECO:0000256" key="10">
    <source>
        <dbReference type="ARBA" id="ARBA00023157"/>
    </source>
</evidence>
<keyword evidence="3" id="KW-1003">Cell membrane</keyword>
<feature type="transmembrane region" description="Helical" evidence="20">
    <location>
        <begin position="242"/>
        <end position="266"/>
    </location>
</feature>
<keyword evidence="17 20" id="KW-0407">Ion channel</keyword>
<evidence type="ECO:0000256" key="13">
    <source>
        <dbReference type="ARBA" id="ARBA00023180"/>
    </source>
</evidence>
<comment type="similarity">
    <text evidence="1">Belongs to the ligand-gated ion channel (TC 1.A.9) family. Gamma-aminobutyric acid receptor (TC 1.A.9.5) subfamily.</text>
</comment>